<accession>A0A917XZI7</accession>
<reference evidence="7" key="1">
    <citation type="journal article" date="2014" name="Int. J. Syst. Evol. Microbiol.">
        <title>Complete genome sequence of Corynebacterium casei LMG S-19264T (=DSM 44701T), isolated from a smear-ripened cheese.</title>
        <authorList>
            <consortium name="US DOE Joint Genome Institute (JGI-PGF)"/>
            <person name="Walter F."/>
            <person name="Albersmeier A."/>
            <person name="Kalinowski J."/>
            <person name="Ruckert C."/>
        </authorList>
    </citation>
    <scope>NUCLEOTIDE SEQUENCE</scope>
    <source>
        <strain evidence="7">JCM 17251</strain>
    </source>
</reference>
<dbReference type="InterPro" id="IPR024172">
    <property type="entry name" value="AadA/Aad9"/>
</dbReference>
<keyword evidence="1 4" id="KW-0808">Transferase</keyword>
<dbReference type="EMBL" id="BMOS01000014">
    <property type="protein sequence ID" value="GGN59190.1"/>
    <property type="molecule type" value="Genomic_DNA"/>
</dbReference>
<keyword evidence="4" id="KW-0547">Nucleotide-binding</keyword>
<feature type="domain" description="Adenylyltransferase AadA C-terminal" evidence="6">
    <location>
        <begin position="158"/>
        <end position="240"/>
    </location>
</feature>
<dbReference type="Proteomes" id="UP000624041">
    <property type="component" value="Unassembled WGS sequence"/>
</dbReference>
<sequence>MSDGWKSCPTEIKDFILQMKERIKEIIDDKFIGFYLHGSLAMGGFNPNRSDIDVLVVTDKPIRLVEKRNLARLFLGYSSSPYPIEVSFLSKKQLMDWQHPCPFEFHFSDYWRERYETDLFQGTYQYINEVIQTDPDLAAHITITNYRGICIEGKPVDEVFPKVPLDDYLSSIMGDYLECLENIAEDPIYCSLNMLRVFWFLDEGVISSKKEAGDWGQKNLPLKLRNTVRKATENYADGKDGCSFEKLELLLLRDYIAGKVQELL</sequence>
<evidence type="ECO:0000256" key="3">
    <source>
        <dbReference type="ARBA" id="ARBA00047831"/>
    </source>
</evidence>
<organism evidence="7 8">
    <name type="scientific">Oceanobacillus indicireducens</name>
    <dbReference type="NCBI Taxonomy" id="1004261"/>
    <lineage>
        <taxon>Bacteria</taxon>
        <taxon>Bacillati</taxon>
        <taxon>Bacillota</taxon>
        <taxon>Bacilli</taxon>
        <taxon>Bacillales</taxon>
        <taxon>Bacillaceae</taxon>
        <taxon>Oceanobacillus</taxon>
    </lineage>
</organism>
<evidence type="ECO:0000313" key="8">
    <source>
        <dbReference type="Proteomes" id="UP000624041"/>
    </source>
</evidence>
<reference evidence="7" key="2">
    <citation type="submission" date="2020-09" db="EMBL/GenBank/DDBJ databases">
        <authorList>
            <person name="Sun Q."/>
            <person name="Ohkuma M."/>
        </authorList>
    </citation>
    <scope>NUCLEOTIDE SEQUENCE</scope>
    <source>
        <strain evidence="7">JCM 17251</strain>
    </source>
</reference>
<keyword evidence="4" id="KW-0067">ATP-binding</keyword>
<dbReference type="PIRSF" id="PIRSF000819">
    <property type="entry name" value="Streptomycin_3-adenylyltransf"/>
    <property type="match status" value="1"/>
</dbReference>
<evidence type="ECO:0000313" key="7">
    <source>
        <dbReference type="EMBL" id="GGN59190.1"/>
    </source>
</evidence>
<proteinExistence type="predicted"/>
<dbReference type="SUPFAM" id="SSF81301">
    <property type="entry name" value="Nucleotidyltransferase"/>
    <property type="match status" value="1"/>
</dbReference>
<dbReference type="GO" id="GO:0070566">
    <property type="term" value="F:adenylyltransferase activity"/>
    <property type="evidence" value="ECO:0007669"/>
    <property type="project" value="InterPro"/>
</dbReference>
<comment type="catalytic activity">
    <reaction evidence="3 4">
        <text>spectinomycin + ATP = 9-O-adenylylspectinomycin + diphosphate</text>
        <dbReference type="Rhea" id="RHEA:63228"/>
        <dbReference type="ChEBI" id="CHEBI:30616"/>
        <dbReference type="ChEBI" id="CHEBI:33019"/>
        <dbReference type="ChEBI" id="CHEBI:146260"/>
        <dbReference type="ChEBI" id="CHEBI:146261"/>
    </reaction>
</comment>
<name>A0A917XZI7_9BACI</name>
<dbReference type="InterPro" id="IPR002934">
    <property type="entry name" value="Polymerase_NTP_transf_dom"/>
</dbReference>
<evidence type="ECO:0000256" key="1">
    <source>
        <dbReference type="ARBA" id="ARBA00022679"/>
    </source>
</evidence>
<evidence type="ECO:0000259" key="6">
    <source>
        <dbReference type="Pfam" id="PF13427"/>
    </source>
</evidence>
<keyword evidence="8" id="KW-1185">Reference proteome</keyword>
<dbReference type="CDD" id="cd05403">
    <property type="entry name" value="NT_KNTase_like"/>
    <property type="match status" value="1"/>
</dbReference>
<dbReference type="InterPro" id="IPR025184">
    <property type="entry name" value="AadA_C"/>
</dbReference>
<dbReference type="AlphaFoldDB" id="A0A917XZI7"/>
<evidence type="ECO:0000256" key="2">
    <source>
        <dbReference type="ARBA" id="ARBA00023251"/>
    </source>
</evidence>
<keyword evidence="4 7" id="KW-0548">Nucleotidyltransferase</keyword>
<dbReference type="Pfam" id="PF01909">
    <property type="entry name" value="NTP_transf_2"/>
    <property type="match status" value="1"/>
</dbReference>
<keyword evidence="2 4" id="KW-0046">Antibiotic resistance</keyword>
<evidence type="ECO:0000259" key="5">
    <source>
        <dbReference type="Pfam" id="PF01909"/>
    </source>
</evidence>
<gene>
    <name evidence="7" type="ORF">GCM10007971_22020</name>
</gene>
<dbReference type="GO" id="GO:0005524">
    <property type="term" value="F:ATP binding"/>
    <property type="evidence" value="ECO:0007669"/>
    <property type="project" value="UniProtKB-KW"/>
</dbReference>
<protein>
    <recommendedName>
        <fullName evidence="4">Spectinomycin 9-adenylyltransferase</fullName>
    </recommendedName>
</protein>
<comment type="caution">
    <text evidence="7">The sequence shown here is derived from an EMBL/GenBank/DDBJ whole genome shotgun (WGS) entry which is preliminary data.</text>
</comment>
<dbReference type="RefSeq" id="WP_188857247.1">
    <property type="nucleotide sequence ID" value="NZ_BMOS01000014.1"/>
</dbReference>
<evidence type="ECO:0000256" key="4">
    <source>
        <dbReference type="PIRNR" id="PIRNR000819"/>
    </source>
</evidence>
<dbReference type="InterPro" id="IPR043519">
    <property type="entry name" value="NT_sf"/>
</dbReference>
<feature type="domain" description="Polymerase nucleotidyl transferase" evidence="5">
    <location>
        <begin position="21"/>
        <end position="88"/>
    </location>
</feature>
<dbReference type="Pfam" id="PF13427">
    <property type="entry name" value="AadA_C"/>
    <property type="match status" value="1"/>
</dbReference>
<dbReference type="GO" id="GO:0046677">
    <property type="term" value="P:response to antibiotic"/>
    <property type="evidence" value="ECO:0007669"/>
    <property type="project" value="UniProtKB-KW"/>
</dbReference>
<dbReference type="Gene3D" id="3.30.460.10">
    <property type="entry name" value="Beta Polymerase, domain 2"/>
    <property type="match status" value="1"/>
</dbReference>